<protein>
    <submittedName>
        <fullName evidence="2">Uncharacterized protein</fullName>
    </submittedName>
</protein>
<sequence length="97" mass="10333">MHLSTLSSAAGQGGLSPIRVSCRGAACQRNPPISPRVPLMSRCALQRRLRPRGQRATRDKGPVIRCIFGRASSSLGSPAHTSTRCPSFGANFPGDQF</sequence>
<dbReference type="Proteomes" id="UP000054558">
    <property type="component" value="Unassembled WGS sequence"/>
</dbReference>
<evidence type="ECO:0000313" key="2">
    <source>
        <dbReference type="EMBL" id="GAQ93048.1"/>
    </source>
</evidence>
<evidence type="ECO:0000313" key="3">
    <source>
        <dbReference type="Proteomes" id="UP000054558"/>
    </source>
</evidence>
<evidence type="ECO:0000256" key="1">
    <source>
        <dbReference type="SAM" id="MobiDB-lite"/>
    </source>
</evidence>
<dbReference type="EMBL" id="DF238220">
    <property type="protein sequence ID" value="GAQ93048.1"/>
    <property type="molecule type" value="Genomic_DNA"/>
</dbReference>
<dbReference type="AlphaFoldDB" id="A0A1Y1IXN0"/>
<proteinExistence type="predicted"/>
<organism evidence="2 3">
    <name type="scientific">Klebsormidium nitens</name>
    <name type="common">Green alga</name>
    <name type="synonym">Ulothrix nitens</name>
    <dbReference type="NCBI Taxonomy" id="105231"/>
    <lineage>
        <taxon>Eukaryota</taxon>
        <taxon>Viridiplantae</taxon>
        <taxon>Streptophyta</taxon>
        <taxon>Klebsormidiophyceae</taxon>
        <taxon>Klebsormidiales</taxon>
        <taxon>Klebsormidiaceae</taxon>
        <taxon>Klebsormidium</taxon>
    </lineage>
</organism>
<gene>
    <name evidence="2" type="ORF">KFL_012710010</name>
</gene>
<name>A0A1Y1IXN0_KLENI</name>
<reference evidence="2 3" key="1">
    <citation type="journal article" date="2014" name="Nat. Commun.">
        <title>Klebsormidium flaccidum genome reveals primary factors for plant terrestrial adaptation.</title>
        <authorList>
            <person name="Hori K."/>
            <person name="Maruyama F."/>
            <person name="Fujisawa T."/>
            <person name="Togashi T."/>
            <person name="Yamamoto N."/>
            <person name="Seo M."/>
            <person name="Sato S."/>
            <person name="Yamada T."/>
            <person name="Mori H."/>
            <person name="Tajima N."/>
            <person name="Moriyama T."/>
            <person name="Ikeuchi M."/>
            <person name="Watanabe M."/>
            <person name="Wada H."/>
            <person name="Kobayashi K."/>
            <person name="Saito M."/>
            <person name="Masuda T."/>
            <person name="Sasaki-Sekimoto Y."/>
            <person name="Mashiguchi K."/>
            <person name="Awai K."/>
            <person name="Shimojima M."/>
            <person name="Masuda S."/>
            <person name="Iwai M."/>
            <person name="Nobusawa T."/>
            <person name="Narise T."/>
            <person name="Kondo S."/>
            <person name="Saito H."/>
            <person name="Sato R."/>
            <person name="Murakawa M."/>
            <person name="Ihara Y."/>
            <person name="Oshima-Yamada Y."/>
            <person name="Ohtaka K."/>
            <person name="Satoh M."/>
            <person name="Sonobe K."/>
            <person name="Ishii M."/>
            <person name="Ohtani R."/>
            <person name="Kanamori-Sato M."/>
            <person name="Honoki R."/>
            <person name="Miyazaki D."/>
            <person name="Mochizuki H."/>
            <person name="Umetsu J."/>
            <person name="Higashi K."/>
            <person name="Shibata D."/>
            <person name="Kamiya Y."/>
            <person name="Sato N."/>
            <person name="Nakamura Y."/>
            <person name="Tabata S."/>
            <person name="Ida S."/>
            <person name="Kurokawa K."/>
            <person name="Ohta H."/>
        </authorList>
    </citation>
    <scope>NUCLEOTIDE SEQUENCE [LARGE SCALE GENOMIC DNA]</scope>
    <source>
        <strain evidence="2 3">NIES-2285</strain>
    </source>
</reference>
<accession>A0A1Y1IXN0</accession>
<feature type="region of interest" description="Disordered" evidence="1">
    <location>
        <begin position="75"/>
        <end position="97"/>
    </location>
</feature>
<keyword evidence="3" id="KW-1185">Reference proteome</keyword>
<feature type="compositionally biased region" description="Polar residues" evidence="1">
    <location>
        <begin position="75"/>
        <end position="85"/>
    </location>
</feature>